<evidence type="ECO:0000313" key="2">
    <source>
        <dbReference type="Proteomes" id="UP000472355"/>
    </source>
</evidence>
<protein>
    <submittedName>
        <fullName evidence="1">Uncharacterized protein</fullName>
    </submittedName>
</protein>
<gene>
    <name evidence="1" type="ORF">EXM65_15410</name>
</gene>
<evidence type="ECO:0000313" key="1">
    <source>
        <dbReference type="EMBL" id="NFA43916.1"/>
    </source>
</evidence>
<dbReference type="AlphaFoldDB" id="A0A6M0SU73"/>
<accession>A0A6M0SU73</accession>
<name>A0A6M0SU73_CLOBO</name>
<reference evidence="1 2" key="1">
    <citation type="submission" date="2019-02" db="EMBL/GenBank/DDBJ databases">
        <title>Genome sequencing of Clostridium botulinum clinical isolates.</title>
        <authorList>
            <person name="Brunt J."/>
            <person name="Van Vliet A.H.M."/>
            <person name="Stringer S.C."/>
            <person name="Grant K.A."/>
            <person name="Carter A.C."/>
            <person name="Peck M.W."/>
        </authorList>
    </citation>
    <scope>NUCLEOTIDE SEQUENCE [LARGE SCALE GENOMIC DNA]</scope>
    <source>
        <strain evidence="1 2">H113700579</strain>
    </source>
</reference>
<sequence length="60" mass="7105">MFKVENFEMTHYEWSEAMNKLKNTYYPIHDSDGKIVDMVNVPSAETLIETVIEIRRKKAL</sequence>
<dbReference type="EMBL" id="SGKU01000054">
    <property type="protein sequence ID" value="NFA43916.1"/>
    <property type="molecule type" value="Genomic_DNA"/>
</dbReference>
<organism evidence="1 2">
    <name type="scientific">Clostridium botulinum</name>
    <dbReference type="NCBI Taxonomy" id="1491"/>
    <lineage>
        <taxon>Bacteria</taxon>
        <taxon>Bacillati</taxon>
        <taxon>Bacillota</taxon>
        <taxon>Clostridia</taxon>
        <taxon>Eubacteriales</taxon>
        <taxon>Clostridiaceae</taxon>
        <taxon>Clostridium</taxon>
    </lineage>
</organism>
<dbReference type="Proteomes" id="UP000472355">
    <property type="component" value="Unassembled WGS sequence"/>
</dbReference>
<proteinExistence type="predicted"/>
<comment type="caution">
    <text evidence="1">The sequence shown here is derived from an EMBL/GenBank/DDBJ whole genome shotgun (WGS) entry which is preliminary data.</text>
</comment>